<dbReference type="EMBL" id="FNGS01000003">
    <property type="protein sequence ID" value="SDL73454.1"/>
    <property type="molecule type" value="Genomic_DNA"/>
</dbReference>
<dbReference type="SUPFAM" id="SSF117074">
    <property type="entry name" value="Hypothetical protein PA1324"/>
    <property type="match status" value="1"/>
</dbReference>
<protein>
    <recommendedName>
        <fullName evidence="3">Carboxypeptidase regulatory-like domain-containing protein</fullName>
    </recommendedName>
</protein>
<evidence type="ECO:0000313" key="1">
    <source>
        <dbReference type="EMBL" id="SDL73454.1"/>
    </source>
</evidence>
<evidence type="ECO:0000313" key="2">
    <source>
        <dbReference type="Proteomes" id="UP000198901"/>
    </source>
</evidence>
<dbReference type="STRING" id="563176.SAMN04488090_1598"/>
<dbReference type="Proteomes" id="UP000198901">
    <property type="component" value="Unassembled WGS sequence"/>
</dbReference>
<gene>
    <name evidence="1" type="ORF">SAMN04488090_1598</name>
</gene>
<organism evidence="1 2">
    <name type="scientific">Siphonobacter aquaeclarae</name>
    <dbReference type="NCBI Taxonomy" id="563176"/>
    <lineage>
        <taxon>Bacteria</taxon>
        <taxon>Pseudomonadati</taxon>
        <taxon>Bacteroidota</taxon>
        <taxon>Cytophagia</taxon>
        <taxon>Cytophagales</taxon>
        <taxon>Cytophagaceae</taxon>
        <taxon>Siphonobacter</taxon>
    </lineage>
</organism>
<keyword evidence="2" id="KW-1185">Reference proteome</keyword>
<sequence>MLTQYPLFMSLDMRMLSIVSVLLCLLFQTKVHAAKPGQGIRGQVVWKAGNQMPSPDRPPSQAKGVRREVWIYELTRQDQVTSDEGFYGHFRTKRIRKVVTDSRGRFSAALPPGRYSVFTKEPKGLWANITDGDSNLYPVTVEKGKWTEIRFEINYAAAF</sequence>
<reference evidence="1 2" key="1">
    <citation type="submission" date="2016-10" db="EMBL/GenBank/DDBJ databases">
        <authorList>
            <person name="de Groot N.N."/>
        </authorList>
    </citation>
    <scope>NUCLEOTIDE SEQUENCE [LARGE SCALE GENOMIC DNA]</scope>
    <source>
        <strain evidence="1 2">DSM 21668</strain>
    </source>
</reference>
<proteinExistence type="predicted"/>
<name>A0A1G9MH54_9BACT</name>
<evidence type="ECO:0008006" key="3">
    <source>
        <dbReference type="Google" id="ProtNLM"/>
    </source>
</evidence>
<accession>A0A1G9MH54</accession>
<dbReference type="AlphaFoldDB" id="A0A1G9MH54"/>